<dbReference type="Gene3D" id="1.10.10.10">
    <property type="entry name" value="Winged helix-like DNA-binding domain superfamily/Winged helix DNA-binding domain"/>
    <property type="match status" value="1"/>
</dbReference>
<dbReference type="Gene3D" id="3.40.190.10">
    <property type="entry name" value="Periplasmic binding protein-like II"/>
    <property type="match status" value="2"/>
</dbReference>
<comment type="caution">
    <text evidence="7">The sequence shown here is derived from an EMBL/GenBank/DDBJ whole genome shotgun (WGS) entry which is preliminary data.</text>
</comment>
<comment type="similarity">
    <text evidence="1">Belongs to the LysR transcriptional regulatory family.</text>
</comment>
<evidence type="ECO:0000256" key="1">
    <source>
        <dbReference type="ARBA" id="ARBA00009437"/>
    </source>
</evidence>
<reference evidence="7 8" key="1">
    <citation type="submission" date="2024-06" db="EMBL/GenBank/DDBJ databases">
        <authorList>
            <person name="Tuo L."/>
        </authorList>
    </citation>
    <scope>NUCLEOTIDE SEQUENCE [LARGE SCALE GENOMIC DNA]</scope>
    <source>
        <strain evidence="7 8">ZMM04-5</strain>
    </source>
</reference>
<keyword evidence="2" id="KW-0805">Transcription regulation</keyword>
<dbReference type="Proteomes" id="UP001556196">
    <property type="component" value="Unassembled WGS sequence"/>
</dbReference>
<accession>A0ABV3R397</accession>
<keyword evidence="8" id="KW-1185">Reference proteome</keyword>
<sequence>MIRITVRQMEYFDALAQTLHFGRAAELAGVSQPALSSQIAEMEERLGCRLFERGGKSVRMTDEATALQPRIEKLLAEMRDIEQAARRERGAMEGRFRLGIIPTVAPYLLPRILPEIRARFPGLQLELREAVTATLIEETAGRRLDAFIAANPLGAAGLATETLFSDRFFLAVPSGDPAFAAPPVPPESPALERLMLLEEGHCMRDQALAVCGSVQPVAMASFGATSLTTLLQMVSHGLGVTLVPEMAADAAAAMPELKILPFAEPMPERTICLAWRKNGARPDECRALAAIIREATGRLRH</sequence>
<organism evidence="7 8">
    <name type="scientific">Mesorhizobium marinum</name>
    <dbReference type="NCBI Taxonomy" id="3228790"/>
    <lineage>
        <taxon>Bacteria</taxon>
        <taxon>Pseudomonadati</taxon>
        <taxon>Pseudomonadota</taxon>
        <taxon>Alphaproteobacteria</taxon>
        <taxon>Hyphomicrobiales</taxon>
        <taxon>Phyllobacteriaceae</taxon>
        <taxon>Mesorhizobium</taxon>
    </lineage>
</organism>
<dbReference type="PRINTS" id="PR00039">
    <property type="entry name" value="HTHLYSR"/>
</dbReference>
<evidence type="ECO:0000256" key="2">
    <source>
        <dbReference type="ARBA" id="ARBA00023015"/>
    </source>
</evidence>
<evidence type="ECO:0000256" key="4">
    <source>
        <dbReference type="ARBA" id="ARBA00023159"/>
    </source>
</evidence>
<dbReference type="SUPFAM" id="SSF53850">
    <property type="entry name" value="Periplasmic binding protein-like II"/>
    <property type="match status" value="1"/>
</dbReference>
<keyword evidence="5" id="KW-0804">Transcription</keyword>
<dbReference type="InterPro" id="IPR005119">
    <property type="entry name" value="LysR_subst-bd"/>
</dbReference>
<keyword evidence="4" id="KW-0010">Activator</keyword>
<keyword evidence="3" id="KW-0238">DNA-binding</keyword>
<dbReference type="RefSeq" id="WP_367724883.1">
    <property type="nucleotide sequence ID" value="NZ_JBFOCI010000005.1"/>
</dbReference>
<feature type="domain" description="HTH lysR-type" evidence="6">
    <location>
        <begin position="4"/>
        <end position="61"/>
    </location>
</feature>
<dbReference type="InterPro" id="IPR000847">
    <property type="entry name" value="LysR_HTH_N"/>
</dbReference>
<dbReference type="PANTHER" id="PTHR30346:SF26">
    <property type="entry name" value="HYDROGEN PEROXIDE-INDUCIBLE GENES ACTIVATOR"/>
    <property type="match status" value="1"/>
</dbReference>
<dbReference type="PANTHER" id="PTHR30346">
    <property type="entry name" value="TRANSCRIPTIONAL DUAL REGULATOR HCAR-RELATED"/>
    <property type="match status" value="1"/>
</dbReference>
<dbReference type="CDD" id="cd08411">
    <property type="entry name" value="PBP2_OxyR"/>
    <property type="match status" value="1"/>
</dbReference>
<dbReference type="Pfam" id="PF03466">
    <property type="entry name" value="LysR_substrate"/>
    <property type="match status" value="1"/>
</dbReference>
<dbReference type="PROSITE" id="PS50931">
    <property type="entry name" value="HTH_LYSR"/>
    <property type="match status" value="1"/>
</dbReference>
<protein>
    <submittedName>
        <fullName evidence="7">Hydrogen peroxide-inducible genes activator</fullName>
    </submittedName>
</protein>
<evidence type="ECO:0000313" key="7">
    <source>
        <dbReference type="EMBL" id="MEW9807701.1"/>
    </source>
</evidence>
<evidence type="ECO:0000256" key="5">
    <source>
        <dbReference type="ARBA" id="ARBA00023163"/>
    </source>
</evidence>
<dbReference type="Pfam" id="PF00126">
    <property type="entry name" value="HTH_1"/>
    <property type="match status" value="1"/>
</dbReference>
<name>A0ABV3R397_9HYPH</name>
<dbReference type="InterPro" id="IPR036388">
    <property type="entry name" value="WH-like_DNA-bd_sf"/>
</dbReference>
<evidence type="ECO:0000313" key="8">
    <source>
        <dbReference type="Proteomes" id="UP001556196"/>
    </source>
</evidence>
<dbReference type="SUPFAM" id="SSF46785">
    <property type="entry name" value="Winged helix' DNA-binding domain"/>
    <property type="match status" value="1"/>
</dbReference>
<dbReference type="EMBL" id="JBFOCI010000005">
    <property type="protein sequence ID" value="MEW9807701.1"/>
    <property type="molecule type" value="Genomic_DNA"/>
</dbReference>
<evidence type="ECO:0000256" key="3">
    <source>
        <dbReference type="ARBA" id="ARBA00023125"/>
    </source>
</evidence>
<dbReference type="InterPro" id="IPR036390">
    <property type="entry name" value="WH_DNA-bd_sf"/>
</dbReference>
<gene>
    <name evidence="7" type="ORF">ABUE31_17055</name>
</gene>
<evidence type="ECO:0000259" key="6">
    <source>
        <dbReference type="PROSITE" id="PS50931"/>
    </source>
</evidence>
<proteinExistence type="inferred from homology"/>